<gene>
    <name evidence="1" type="ORF">K2F26_05590</name>
</gene>
<dbReference type="EMBL" id="CP080598">
    <property type="protein sequence ID" value="QYX32824.1"/>
    <property type="molecule type" value="Genomic_DNA"/>
</dbReference>
<dbReference type="RefSeq" id="WP_220610672.1">
    <property type="nucleotide sequence ID" value="NZ_CP080598.1"/>
</dbReference>
<keyword evidence="2" id="KW-1185">Reference proteome</keyword>
<reference evidence="1 2" key="1">
    <citation type="journal article" date="2022" name="J. Am. Chem. Soc.">
        <title>Biosynthesis of Guanitoxin Enables Global Environmental Detection in Freshwater Cyanobacteria.</title>
        <authorList>
            <person name="Lima S.T."/>
            <person name="Fallon T.R."/>
            <person name="Cordoza J.L."/>
            <person name="Chekan J.R."/>
            <person name="Delbaje E."/>
            <person name="Hopiavuori A.R."/>
            <person name="Alvarenga D.O."/>
            <person name="Wood S.M."/>
            <person name="Luhavaya H."/>
            <person name="Baumgartner J.T."/>
            <person name="Dorr F.A."/>
            <person name="Etchegaray A."/>
            <person name="Pinto E."/>
            <person name="McKinnie S.M.K."/>
            <person name="Fiore M.F."/>
            <person name="Moore B.S."/>
        </authorList>
    </citation>
    <scope>NUCLEOTIDE SEQUENCE [LARGE SCALE GENOMIC DNA]</scope>
    <source>
        <strain evidence="1 2">ITEP-024</strain>
    </source>
</reference>
<proteinExistence type="predicted"/>
<evidence type="ECO:0000313" key="2">
    <source>
        <dbReference type="Proteomes" id="UP000826540"/>
    </source>
</evidence>
<sequence>MKKATLESTAQGFKLRIVELGTEHLLELDNNLVVQAASTDGGYWNLVAYNDSKEPVKINQDGSFNIGMMVSTRSVCNFSGKLEFLGDAKSKLFSN</sequence>
<evidence type="ECO:0000313" key="1">
    <source>
        <dbReference type="EMBL" id="QYX32824.1"/>
    </source>
</evidence>
<accession>A0ABX8X2B9</accession>
<protein>
    <submittedName>
        <fullName evidence="1">Uncharacterized protein</fullName>
    </submittedName>
</protein>
<dbReference type="Proteomes" id="UP000826540">
    <property type="component" value="Chromosome"/>
</dbReference>
<organism evidence="1 2">
    <name type="scientific">Sphaerospermopsis torques-reginae ITEP-024</name>
    <dbReference type="NCBI Taxonomy" id="984208"/>
    <lineage>
        <taxon>Bacteria</taxon>
        <taxon>Bacillati</taxon>
        <taxon>Cyanobacteriota</taxon>
        <taxon>Cyanophyceae</taxon>
        <taxon>Nostocales</taxon>
        <taxon>Aphanizomenonaceae</taxon>
        <taxon>Sphaerospermopsis</taxon>
        <taxon>Sphaerospermopsis torques-reginae</taxon>
    </lineage>
</organism>
<name>A0ABX8X2B9_9CYAN</name>